<dbReference type="AlphaFoldDB" id="A0A401LB31"/>
<name>A0A401LB31_9FIRM</name>
<sequence>MGILDYLILAGIAVGILAAVRHLKRNQGCGGCGGDCSHCEKKK</sequence>
<evidence type="ECO:0000313" key="3">
    <source>
        <dbReference type="Proteomes" id="UP000287361"/>
    </source>
</evidence>
<organism evidence="2 3">
    <name type="scientific">Anaerotignum faecicola</name>
    <dbReference type="NCBI Taxonomy" id="2358141"/>
    <lineage>
        <taxon>Bacteria</taxon>
        <taxon>Bacillati</taxon>
        <taxon>Bacillota</taxon>
        <taxon>Clostridia</taxon>
        <taxon>Lachnospirales</taxon>
        <taxon>Anaerotignaceae</taxon>
        <taxon>Anaerotignum</taxon>
    </lineage>
</organism>
<gene>
    <name evidence="2" type="ORF">KGMB03357_04520</name>
</gene>
<keyword evidence="1" id="KW-0472">Membrane</keyword>
<protein>
    <recommendedName>
        <fullName evidence="4">FeoB-associated Cys-rich membrane protein</fullName>
    </recommendedName>
</protein>
<evidence type="ECO:0008006" key="4">
    <source>
        <dbReference type="Google" id="ProtNLM"/>
    </source>
</evidence>
<evidence type="ECO:0000313" key="2">
    <source>
        <dbReference type="EMBL" id="GCB28791.1"/>
    </source>
</evidence>
<accession>A0A401LB31</accession>
<keyword evidence="1" id="KW-0812">Transmembrane</keyword>
<evidence type="ECO:0000256" key="1">
    <source>
        <dbReference type="SAM" id="Phobius"/>
    </source>
</evidence>
<dbReference type="Proteomes" id="UP000287361">
    <property type="component" value="Unassembled WGS sequence"/>
</dbReference>
<keyword evidence="1" id="KW-1133">Transmembrane helix</keyword>
<reference evidence="2 3" key="1">
    <citation type="submission" date="2018-10" db="EMBL/GenBank/DDBJ databases">
        <title>Draft Genome Sequence of Anaerotignum sp. KCTC 15736.</title>
        <authorList>
            <person name="Choi S.H."/>
            <person name="Kim J.S."/>
            <person name="Kang S.W."/>
            <person name="Lee J.S."/>
            <person name="Park S.H."/>
        </authorList>
    </citation>
    <scope>NUCLEOTIDE SEQUENCE [LARGE SCALE GENOMIC DNA]</scope>
    <source>
        <strain evidence="2 3">KCTC 15736</strain>
    </source>
</reference>
<keyword evidence="3" id="KW-1185">Reference proteome</keyword>
<comment type="caution">
    <text evidence="2">The sequence shown here is derived from an EMBL/GenBank/DDBJ whole genome shotgun (WGS) entry which is preliminary data.</text>
</comment>
<proteinExistence type="predicted"/>
<feature type="transmembrane region" description="Helical" evidence="1">
    <location>
        <begin position="6"/>
        <end position="23"/>
    </location>
</feature>
<dbReference type="EMBL" id="BHVZ01000001">
    <property type="protein sequence ID" value="GCB28791.1"/>
    <property type="molecule type" value="Genomic_DNA"/>
</dbReference>